<evidence type="ECO:0000313" key="1">
    <source>
        <dbReference type="Ensembl" id="ENSCCRP00020105787.1"/>
    </source>
</evidence>
<accession>A0A8C2K8F6</accession>
<organism evidence="1 2">
    <name type="scientific">Cyprinus carpio</name>
    <name type="common">Common carp</name>
    <dbReference type="NCBI Taxonomy" id="7962"/>
    <lineage>
        <taxon>Eukaryota</taxon>
        <taxon>Metazoa</taxon>
        <taxon>Chordata</taxon>
        <taxon>Craniata</taxon>
        <taxon>Vertebrata</taxon>
        <taxon>Euteleostomi</taxon>
        <taxon>Actinopterygii</taxon>
        <taxon>Neopterygii</taxon>
        <taxon>Teleostei</taxon>
        <taxon>Ostariophysi</taxon>
        <taxon>Cypriniformes</taxon>
        <taxon>Cyprinidae</taxon>
        <taxon>Cyprininae</taxon>
        <taxon>Cyprinus</taxon>
    </lineage>
</organism>
<dbReference type="Proteomes" id="UP000694701">
    <property type="component" value="Unplaced"/>
</dbReference>
<dbReference type="Ensembl" id="ENSCCRT00020115559.1">
    <property type="protein sequence ID" value="ENSCCRP00020105787.1"/>
    <property type="gene ID" value="ENSCCRG00020048262.1"/>
</dbReference>
<name>A0A8C2K8F6_CYPCA</name>
<sequence>MLQHDNAQPHIARICTQFLEAEYMASILTGHVTIEHVWDALDRRI</sequence>
<reference evidence="1" key="1">
    <citation type="submission" date="2025-08" db="UniProtKB">
        <authorList>
            <consortium name="Ensembl"/>
        </authorList>
    </citation>
    <scope>IDENTIFICATION</scope>
</reference>
<protein>
    <submittedName>
        <fullName evidence="1">Uncharacterized protein</fullName>
    </submittedName>
</protein>
<evidence type="ECO:0000313" key="2">
    <source>
        <dbReference type="Proteomes" id="UP000694701"/>
    </source>
</evidence>
<proteinExistence type="predicted"/>
<dbReference type="AlphaFoldDB" id="A0A8C2K8F6"/>